<dbReference type="EMBL" id="WBKB01000005">
    <property type="protein sequence ID" value="KAB1642678.1"/>
    <property type="molecule type" value="Genomic_DNA"/>
</dbReference>
<dbReference type="Proteomes" id="UP000433493">
    <property type="component" value="Unassembled WGS sequence"/>
</dbReference>
<accession>A0A7J5BA86</accession>
<dbReference type="OrthoDB" id="7859927at2"/>
<reference evidence="1 2" key="1">
    <citation type="submission" date="2019-09" db="EMBL/GenBank/DDBJ databases">
        <title>Phylogeny of genus Pseudoclavibacter and closely related genus.</title>
        <authorList>
            <person name="Li Y."/>
        </authorList>
    </citation>
    <scope>NUCLEOTIDE SEQUENCE [LARGE SCALE GENOMIC DNA]</scope>
    <source>
        <strain evidence="1 2">KCTC 13959</strain>
    </source>
</reference>
<evidence type="ECO:0000313" key="2">
    <source>
        <dbReference type="Proteomes" id="UP000433493"/>
    </source>
</evidence>
<protein>
    <submittedName>
        <fullName evidence="1">Uncharacterized protein</fullName>
    </submittedName>
</protein>
<comment type="caution">
    <text evidence="1">The sequence shown here is derived from an EMBL/GenBank/DDBJ whole genome shotgun (WGS) entry which is preliminary data.</text>
</comment>
<proteinExistence type="predicted"/>
<organism evidence="1 2">
    <name type="scientific">Gulosibacter chungangensis</name>
    <dbReference type="NCBI Taxonomy" id="979746"/>
    <lineage>
        <taxon>Bacteria</taxon>
        <taxon>Bacillati</taxon>
        <taxon>Actinomycetota</taxon>
        <taxon>Actinomycetes</taxon>
        <taxon>Micrococcales</taxon>
        <taxon>Microbacteriaceae</taxon>
        <taxon>Gulosibacter</taxon>
    </lineage>
</organism>
<dbReference type="Pfam" id="PF21813">
    <property type="entry name" value="DUF6882"/>
    <property type="match status" value="1"/>
</dbReference>
<sequence length="211" mass="22718">MTALTLDSQWQVDLPAASVTFATAYGNFTYPIQLIGSIAHAAGTWMWGWQEDNIERFPTQALRLAQAVLDKGLAVGIPELATPVITLSETPSLVLRLAAQTIGQVSHTLTVDAGRGLSLVFAVDMGQLRPLSSHDLVEVAMQATDLGVTDNHLDALECYARRNGFDYLVTSHDPLTAMVGSPAGGIEIESDEGGRFIGLRERTLQVQRQAS</sequence>
<dbReference type="AlphaFoldDB" id="A0A7J5BA86"/>
<evidence type="ECO:0000313" key="1">
    <source>
        <dbReference type="EMBL" id="KAB1642678.1"/>
    </source>
</evidence>
<gene>
    <name evidence="1" type="ORF">F8O05_09460</name>
</gene>
<dbReference type="InterPro" id="IPR049249">
    <property type="entry name" value="DUF6882"/>
</dbReference>
<name>A0A7J5BA86_9MICO</name>
<keyword evidence="2" id="KW-1185">Reference proteome</keyword>